<protein>
    <submittedName>
        <fullName evidence="1">Uncharacterized protein</fullName>
    </submittedName>
</protein>
<sequence>MDKIGESAVRLQIAKLLDVFIVHDGDDALELASRLAHGVPDVERYLEARQDIATALLSLKSAKAKLEADQ</sequence>
<dbReference type="RefSeq" id="WP_088397236.1">
    <property type="nucleotide sequence ID" value="NZ_MXPU01000040.1"/>
</dbReference>
<gene>
    <name evidence="1" type="ORF">B5E41_30155</name>
</gene>
<dbReference type="Proteomes" id="UP000197269">
    <property type="component" value="Unassembled WGS sequence"/>
</dbReference>
<comment type="caution">
    <text evidence="1">The sequence shown here is derived from an EMBL/GenBank/DDBJ whole genome shotgun (WGS) entry which is preliminary data.</text>
</comment>
<evidence type="ECO:0000313" key="2">
    <source>
        <dbReference type="Proteomes" id="UP000197269"/>
    </source>
</evidence>
<dbReference type="EMBL" id="MXPU01000040">
    <property type="protein sequence ID" value="OWO89705.1"/>
    <property type="molecule type" value="Genomic_DNA"/>
</dbReference>
<accession>A0A246DKS0</accession>
<dbReference type="AlphaFoldDB" id="A0A246DKS0"/>
<reference evidence="1 2" key="1">
    <citation type="submission" date="2017-03" db="EMBL/GenBank/DDBJ databases">
        <title>Genome of strain Rhizobium sp. CNPSo 668.</title>
        <authorList>
            <person name="Ribeiro R."/>
        </authorList>
    </citation>
    <scope>NUCLEOTIDE SEQUENCE [LARGE SCALE GENOMIC DNA]</scope>
    <source>
        <strain evidence="1 2">CNPSo 668</strain>
    </source>
</reference>
<organism evidence="1 2">
    <name type="scientific">Rhizobium esperanzae</name>
    <dbReference type="NCBI Taxonomy" id="1967781"/>
    <lineage>
        <taxon>Bacteria</taxon>
        <taxon>Pseudomonadati</taxon>
        <taxon>Pseudomonadota</taxon>
        <taxon>Alphaproteobacteria</taxon>
        <taxon>Hyphomicrobiales</taxon>
        <taxon>Rhizobiaceae</taxon>
        <taxon>Rhizobium/Agrobacterium group</taxon>
        <taxon>Rhizobium</taxon>
    </lineage>
</organism>
<proteinExistence type="predicted"/>
<evidence type="ECO:0000313" key="1">
    <source>
        <dbReference type="EMBL" id="OWO89705.1"/>
    </source>
</evidence>
<name>A0A246DKS0_9HYPH</name>